<evidence type="ECO:0000313" key="4">
    <source>
        <dbReference type="Proteomes" id="UP000266673"/>
    </source>
</evidence>
<feature type="region of interest" description="Disordered" evidence="1">
    <location>
        <begin position="582"/>
        <end position="613"/>
    </location>
</feature>
<keyword evidence="4" id="KW-1185">Reference proteome</keyword>
<keyword evidence="2" id="KW-1133">Transmembrane helix</keyword>
<organism evidence="3 4">
    <name type="scientific">Gigaspora rosea</name>
    <dbReference type="NCBI Taxonomy" id="44941"/>
    <lineage>
        <taxon>Eukaryota</taxon>
        <taxon>Fungi</taxon>
        <taxon>Fungi incertae sedis</taxon>
        <taxon>Mucoromycota</taxon>
        <taxon>Glomeromycotina</taxon>
        <taxon>Glomeromycetes</taxon>
        <taxon>Diversisporales</taxon>
        <taxon>Gigasporaceae</taxon>
        <taxon>Gigaspora</taxon>
    </lineage>
</organism>
<sequence length="629" mass="71674">MFERINLLNRSSFNWSFRIHFIWRILFIWLILFKVCRANLSLYNISNELIESYSTVDLTWVDTSPINGTITLASFSNSESLPPCTLKPIPVNTTILLIPFNEGLNYGCLSYADIIENNLWLQTTMNRQITNNTTVTSSLQPTTTVTREPIAINTPTNSRNYESITMVEISYETEAARSNKRVIKEHIKPRNTIKYLSLNNLNSLNNLDSLNNLGNKSQQIEVVIFTSMNNGDPGFEEKYVGSLQSLSKAAPALTLMRIADMSNVQTLLNQTSYAVFIRDSGPWIKLLNSNIFLIWTIISGTFYGSIVIISFGLILWGIYKKKFTLDNPKPWLLAGIIICATIFPIIFTYDPWGLRYRRVSGVVYQTLVTLGYFILCINYTIFLFPWIKATRHLAEDLDYRVILVRRISKIFFIIILLDGLIKIISFLFYVLAQVYTMSILGQTFIIANIVLETIFIFLVICGYAIFGYIIILARKNDLVPIVVDPSSLRNNEQQRRSSPRNNDQIRRVRTNKQNFETGILTISLILSFLFVTIHTLITPFLSATIRNFWITRITDDVSFVSGCIILLIALHSDSISKYSHMTYTSSPEESSTENSQNPSRSSSNGGNVPNRPKRNTLEILFGRKSIVGL</sequence>
<dbReference type="AlphaFoldDB" id="A0A397UIQ5"/>
<keyword evidence="2" id="KW-0812">Transmembrane</keyword>
<feature type="transmembrane region" description="Helical" evidence="2">
    <location>
        <begin position="331"/>
        <end position="349"/>
    </location>
</feature>
<comment type="caution">
    <text evidence="3">The sequence shown here is derived from an EMBL/GenBank/DDBJ whole genome shotgun (WGS) entry which is preliminary data.</text>
</comment>
<feature type="transmembrane region" description="Helical" evidence="2">
    <location>
        <begin position="410"/>
        <end position="432"/>
    </location>
</feature>
<feature type="transmembrane region" description="Helical" evidence="2">
    <location>
        <begin position="369"/>
        <end position="389"/>
    </location>
</feature>
<dbReference type="EMBL" id="QKWP01001283">
    <property type="protein sequence ID" value="RIB10172.1"/>
    <property type="molecule type" value="Genomic_DNA"/>
</dbReference>
<feature type="transmembrane region" description="Helical" evidence="2">
    <location>
        <begin position="549"/>
        <end position="570"/>
    </location>
</feature>
<dbReference type="OrthoDB" id="2450036at2759"/>
<keyword evidence="2" id="KW-0472">Membrane</keyword>
<name>A0A397UIQ5_9GLOM</name>
<proteinExistence type="predicted"/>
<gene>
    <name evidence="3" type="ORF">C2G38_2106766</name>
</gene>
<protein>
    <submittedName>
        <fullName evidence="3">Uncharacterized protein</fullName>
    </submittedName>
</protein>
<evidence type="ECO:0000313" key="3">
    <source>
        <dbReference type="EMBL" id="RIB10172.1"/>
    </source>
</evidence>
<dbReference type="Proteomes" id="UP000266673">
    <property type="component" value="Unassembled WGS sequence"/>
</dbReference>
<feature type="transmembrane region" description="Helical" evidence="2">
    <location>
        <begin position="292"/>
        <end position="319"/>
    </location>
</feature>
<evidence type="ECO:0000256" key="1">
    <source>
        <dbReference type="SAM" id="MobiDB-lite"/>
    </source>
</evidence>
<feature type="compositionally biased region" description="Low complexity" evidence="1">
    <location>
        <begin position="584"/>
        <end position="599"/>
    </location>
</feature>
<evidence type="ECO:0000256" key="2">
    <source>
        <dbReference type="SAM" id="Phobius"/>
    </source>
</evidence>
<feature type="transmembrane region" description="Helical" evidence="2">
    <location>
        <begin position="21"/>
        <end position="40"/>
    </location>
</feature>
<reference evidence="3 4" key="1">
    <citation type="submission" date="2018-06" db="EMBL/GenBank/DDBJ databases">
        <title>Comparative genomics reveals the genomic features of Rhizophagus irregularis, R. cerebriforme, R. diaphanum and Gigaspora rosea, and their symbiotic lifestyle signature.</title>
        <authorList>
            <person name="Morin E."/>
            <person name="San Clemente H."/>
            <person name="Chen E.C.H."/>
            <person name="De La Providencia I."/>
            <person name="Hainaut M."/>
            <person name="Kuo A."/>
            <person name="Kohler A."/>
            <person name="Murat C."/>
            <person name="Tang N."/>
            <person name="Roy S."/>
            <person name="Loubradou J."/>
            <person name="Henrissat B."/>
            <person name="Grigoriev I.V."/>
            <person name="Corradi N."/>
            <person name="Roux C."/>
            <person name="Martin F.M."/>
        </authorList>
    </citation>
    <scope>NUCLEOTIDE SEQUENCE [LARGE SCALE GENOMIC DNA]</scope>
    <source>
        <strain evidence="3 4">DAOM 194757</strain>
    </source>
</reference>
<feature type="transmembrane region" description="Helical" evidence="2">
    <location>
        <begin position="444"/>
        <end position="471"/>
    </location>
</feature>
<accession>A0A397UIQ5</accession>
<feature type="transmembrane region" description="Helical" evidence="2">
    <location>
        <begin position="515"/>
        <end position="537"/>
    </location>
</feature>